<evidence type="ECO:0000313" key="2">
    <source>
        <dbReference type="Proteomes" id="UP000621560"/>
    </source>
</evidence>
<organism evidence="1 2">
    <name type="scientific">Paenibacillus sabuli</name>
    <dbReference type="NCBI Taxonomy" id="2772509"/>
    <lineage>
        <taxon>Bacteria</taxon>
        <taxon>Bacillati</taxon>
        <taxon>Bacillota</taxon>
        <taxon>Bacilli</taxon>
        <taxon>Bacillales</taxon>
        <taxon>Paenibacillaceae</taxon>
        <taxon>Paenibacillus</taxon>
    </lineage>
</organism>
<protein>
    <submittedName>
        <fullName evidence="1">Uncharacterized protein</fullName>
    </submittedName>
</protein>
<dbReference type="EMBL" id="JACXIZ010000002">
    <property type="protein sequence ID" value="MBD2843625.1"/>
    <property type="molecule type" value="Genomic_DNA"/>
</dbReference>
<sequence length="58" mass="6234">MSVIVLHKSTNQRYILLGTGFGAYKAQRPSFLGGNLFPHEEADEIPVAAVCDTRGASV</sequence>
<dbReference type="AlphaFoldDB" id="A0A927BQ45"/>
<gene>
    <name evidence="1" type="ORF">IDH44_00355</name>
</gene>
<comment type="caution">
    <text evidence="1">The sequence shown here is derived from an EMBL/GenBank/DDBJ whole genome shotgun (WGS) entry which is preliminary data.</text>
</comment>
<name>A0A927BQ45_9BACL</name>
<reference evidence="1" key="1">
    <citation type="submission" date="2020-09" db="EMBL/GenBank/DDBJ databases">
        <title>A novel bacterium of genus Paenibacillus, isolated from South China Sea.</title>
        <authorList>
            <person name="Huang H."/>
            <person name="Mo K."/>
            <person name="Hu Y."/>
        </authorList>
    </citation>
    <scope>NUCLEOTIDE SEQUENCE</scope>
    <source>
        <strain evidence="1">IB182496</strain>
    </source>
</reference>
<evidence type="ECO:0000313" key="1">
    <source>
        <dbReference type="EMBL" id="MBD2843625.1"/>
    </source>
</evidence>
<dbReference type="Proteomes" id="UP000621560">
    <property type="component" value="Unassembled WGS sequence"/>
</dbReference>
<keyword evidence="2" id="KW-1185">Reference proteome</keyword>
<accession>A0A927BQ45</accession>
<proteinExistence type="predicted"/>
<dbReference type="RefSeq" id="WP_190913613.1">
    <property type="nucleotide sequence ID" value="NZ_JACXIZ010000002.1"/>
</dbReference>